<organism evidence="2 3">
    <name type="scientific">Blastopirellula marina</name>
    <dbReference type="NCBI Taxonomy" id="124"/>
    <lineage>
        <taxon>Bacteria</taxon>
        <taxon>Pseudomonadati</taxon>
        <taxon>Planctomycetota</taxon>
        <taxon>Planctomycetia</taxon>
        <taxon>Pirellulales</taxon>
        <taxon>Pirellulaceae</taxon>
        <taxon>Blastopirellula</taxon>
    </lineage>
</organism>
<evidence type="ECO:0000313" key="2">
    <source>
        <dbReference type="EMBL" id="PQO25535.1"/>
    </source>
</evidence>
<evidence type="ECO:0000256" key="1">
    <source>
        <dbReference type="SAM" id="MobiDB-lite"/>
    </source>
</evidence>
<proteinExistence type="predicted"/>
<name>A0A2S8F048_9BACT</name>
<comment type="caution">
    <text evidence="2">The sequence shown here is derived from an EMBL/GenBank/DDBJ whole genome shotgun (WGS) entry which is preliminary data.</text>
</comment>
<dbReference type="OrthoDB" id="9953329at2"/>
<dbReference type="AlphaFoldDB" id="A0A2S8F048"/>
<feature type="compositionally biased region" description="Polar residues" evidence="1">
    <location>
        <begin position="67"/>
        <end position="76"/>
    </location>
</feature>
<evidence type="ECO:0000313" key="3">
    <source>
        <dbReference type="Proteomes" id="UP000240009"/>
    </source>
</evidence>
<dbReference type="Proteomes" id="UP000240009">
    <property type="component" value="Unassembled WGS sequence"/>
</dbReference>
<gene>
    <name evidence="2" type="ORF">C5Y96_24685</name>
</gene>
<feature type="compositionally biased region" description="Polar residues" evidence="1">
    <location>
        <begin position="32"/>
        <end position="44"/>
    </location>
</feature>
<reference evidence="2 3" key="1">
    <citation type="submission" date="2018-02" db="EMBL/GenBank/DDBJ databases">
        <title>Comparative genomes isolates from brazilian mangrove.</title>
        <authorList>
            <person name="Araujo J.E."/>
            <person name="Taketani R.G."/>
            <person name="Silva M.C.P."/>
            <person name="Loureco M.V."/>
            <person name="Andreote F.D."/>
        </authorList>
    </citation>
    <scope>NUCLEOTIDE SEQUENCE [LARGE SCALE GENOMIC DNA]</scope>
    <source>
        <strain evidence="2 3">HEX-2 MGV</strain>
    </source>
</reference>
<dbReference type="RefSeq" id="WP_105359008.1">
    <property type="nucleotide sequence ID" value="NZ_PUIA01000081.1"/>
</dbReference>
<feature type="region of interest" description="Disordered" evidence="1">
    <location>
        <begin position="28"/>
        <end position="82"/>
    </location>
</feature>
<accession>A0A2S8F048</accession>
<sequence length="106" mass="11384">MNSRWLYFLLIVALLLPVTRPRLTGAMIAGSTPISNNSQGNTSQTEEEEVHERTATSRQTHRIARGSQASLGQYSIPQPGRFHSAKTGAAPGIVATHNGFGGHITC</sequence>
<protein>
    <submittedName>
        <fullName evidence="2">Uncharacterized protein</fullName>
    </submittedName>
</protein>
<dbReference type="EMBL" id="PUIA01000081">
    <property type="protein sequence ID" value="PQO25535.1"/>
    <property type="molecule type" value="Genomic_DNA"/>
</dbReference>